<evidence type="ECO:0000256" key="1">
    <source>
        <dbReference type="ARBA" id="ARBA00004286"/>
    </source>
</evidence>
<keyword evidence="3" id="KW-0489">Methyltransferase</keyword>
<dbReference type="InterPro" id="IPR046341">
    <property type="entry name" value="SET_dom_sf"/>
</dbReference>
<organism evidence="6 7">
    <name type="scientific">Diatraea saccharalis</name>
    <name type="common">sugarcane borer</name>
    <dbReference type="NCBI Taxonomy" id="40085"/>
    <lineage>
        <taxon>Eukaryota</taxon>
        <taxon>Metazoa</taxon>
        <taxon>Ecdysozoa</taxon>
        <taxon>Arthropoda</taxon>
        <taxon>Hexapoda</taxon>
        <taxon>Insecta</taxon>
        <taxon>Pterygota</taxon>
        <taxon>Neoptera</taxon>
        <taxon>Endopterygota</taxon>
        <taxon>Lepidoptera</taxon>
        <taxon>Glossata</taxon>
        <taxon>Ditrysia</taxon>
        <taxon>Pyraloidea</taxon>
        <taxon>Crambidae</taxon>
        <taxon>Crambinae</taxon>
        <taxon>Diatraea</taxon>
    </lineage>
</organism>
<keyword evidence="2" id="KW-0158">Chromosome</keyword>
<dbReference type="GO" id="GO:0032259">
    <property type="term" value="P:methylation"/>
    <property type="evidence" value="ECO:0007669"/>
    <property type="project" value="UniProtKB-KW"/>
</dbReference>
<evidence type="ECO:0000313" key="7">
    <source>
        <dbReference type="Proteomes" id="UP001153714"/>
    </source>
</evidence>
<evidence type="ECO:0000313" key="6">
    <source>
        <dbReference type="EMBL" id="CAG9783324.1"/>
    </source>
</evidence>
<dbReference type="EMBL" id="OU893341">
    <property type="protein sequence ID" value="CAG9783324.1"/>
    <property type="molecule type" value="Genomic_DNA"/>
</dbReference>
<dbReference type="InterPro" id="IPR043550">
    <property type="entry name" value="EHMT1/EHMT2"/>
</dbReference>
<dbReference type="SMART" id="SM00317">
    <property type="entry name" value="SET"/>
    <property type="match status" value="1"/>
</dbReference>
<keyword evidence="4" id="KW-0949">S-adenosyl-L-methionine</keyword>
<name>A0A9N9QU51_9NEOP</name>
<evidence type="ECO:0000256" key="4">
    <source>
        <dbReference type="ARBA" id="ARBA00022691"/>
    </source>
</evidence>
<accession>A0A9N9QU51</accession>
<reference evidence="6" key="1">
    <citation type="submission" date="2021-12" db="EMBL/GenBank/DDBJ databases">
        <authorList>
            <person name="King R."/>
        </authorList>
    </citation>
    <scope>NUCLEOTIDE SEQUENCE</scope>
</reference>
<evidence type="ECO:0000256" key="3">
    <source>
        <dbReference type="ARBA" id="ARBA00022603"/>
    </source>
</evidence>
<keyword evidence="7" id="KW-1185">Reference proteome</keyword>
<evidence type="ECO:0000256" key="2">
    <source>
        <dbReference type="ARBA" id="ARBA00022454"/>
    </source>
</evidence>
<dbReference type="SUPFAM" id="SSF82199">
    <property type="entry name" value="SET domain"/>
    <property type="match status" value="1"/>
</dbReference>
<protein>
    <recommendedName>
        <fullName evidence="5">SET domain-containing protein</fullName>
    </recommendedName>
</protein>
<keyword evidence="3" id="KW-0808">Transferase</keyword>
<dbReference type="OrthoDB" id="616263at2759"/>
<feature type="domain" description="SET" evidence="5">
    <location>
        <begin position="135"/>
        <end position="260"/>
    </location>
</feature>
<dbReference type="SMART" id="SM00468">
    <property type="entry name" value="PreSET"/>
    <property type="match status" value="1"/>
</dbReference>
<evidence type="ECO:0000259" key="5">
    <source>
        <dbReference type="PROSITE" id="PS50280"/>
    </source>
</evidence>
<dbReference type="PANTHER" id="PTHR46307">
    <property type="entry name" value="G9A, ISOFORM B"/>
    <property type="match status" value="1"/>
</dbReference>
<sequence>MHLSQIPGRVTTTLLSRDISKGLEEWPVRCVNEVDDEPLPSDFTYVTRHVMPEPINIDNTIATMKGCECVDICDASCACHVLSVRRWWSRGRLLASFPHQDPPMLFECNQTCACDKSECGNMVVGAMLRGGSLGARVCVFRTRGRGWGLRAGAAVPRGAPLAAYVGELLPLGAADTRADDRYMFALDLKPDLLEQCSDKSLLCVDACRFGSAARFINHSCRANLAPVRVFVAARDLRLPTIVLFATRDIRHGEELTFDYGDKFWSVKSKYMKCECGTPECRYPEKSPESDS</sequence>
<gene>
    <name evidence="6" type="ORF">DIATSA_LOCUS1505</name>
</gene>
<dbReference type="Gene3D" id="2.170.270.10">
    <property type="entry name" value="SET domain"/>
    <property type="match status" value="1"/>
</dbReference>
<dbReference type="AlphaFoldDB" id="A0A9N9QU51"/>
<dbReference type="GO" id="GO:0046974">
    <property type="term" value="F:histone H3K9 methyltransferase activity"/>
    <property type="evidence" value="ECO:0007669"/>
    <property type="project" value="TreeGrafter"/>
</dbReference>
<comment type="subcellular location">
    <subcellularLocation>
        <location evidence="1">Chromosome</location>
    </subcellularLocation>
</comment>
<dbReference type="GO" id="GO:0000122">
    <property type="term" value="P:negative regulation of transcription by RNA polymerase II"/>
    <property type="evidence" value="ECO:0007669"/>
    <property type="project" value="TreeGrafter"/>
</dbReference>
<dbReference type="GO" id="GO:0005634">
    <property type="term" value="C:nucleus"/>
    <property type="evidence" value="ECO:0007669"/>
    <property type="project" value="InterPro"/>
</dbReference>
<dbReference type="GO" id="GO:0002039">
    <property type="term" value="F:p53 binding"/>
    <property type="evidence" value="ECO:0007669"/>
    <property type="project" value="InterPro"/>
</dbReference>
<dbReference type="GO" id="GO:0008270">
    <property type="term" value="F:zinc ion binding"/>
    <property type="evidence" value="ECO:0007669"/>
    <property type="project" value="InterPro"/>
</dbReference>
<dbReference type="GO" id="GO:0000785">
    <property type="term" value="C:chromatin"/>
    <property type="evidence" value="ECO:0007669"/>
    <property type="project" value="TreeGrafter"/>
</dbReference>
<dbReference type="Proteomes" id="UP001153714">
    <property type="component" value="Chromosome 10"/>
</dbReference>
<dbReference type="Pfam" id="PF00856">
    <property type="entry name" value="SET"/>
    <property type="match status" value="1"/>
</dbReference>
<dbReference type="PANTHER" id="PTHR46307:SF4">
    <property type="entry name" value="G9A, ISOFORM B"/>
    <property type="match status" value="1"/>
</dbReference>
<dbReference type="Pfam" id="PF05033">
    <property type="entry name" value="Pre-SET"/>
    <property type="match status" value="1"/>
</dbReference>
<dbReference type="PROSITE" id="PS50280">
    <property type="entry name" value="SET"/>
    <property type="match status" value="1"/>
</dbReference>
<reference evidence="6" key="2">
    <citation type="submission" date="2022-10" db="EMBL/GenBank/DDBJ databases">
        <authorList>
            <consortium name="ENA_rothamsted_submissions"/>
            <consortium name="culmorum"/>
            <person name="King R."/>
        </authorList>
    </citation>
    <scope>NUCLEOTIDE SEQUENCE</scope>
</reference>
<dbReference type="InterPro" id="IPR001214">
    <property type="entry name" value="SET_dom"/>
</dbReference>
<dbReference type="InterPro" id="IPR007728">
    <property type="entry name" value="Pre-SET_dom"/>
</dbReference>
<proteinExistence type="predicted"/>